<evidence type="ECO:0000256" key="2">
    <source>
        <dbReference type="ARBA" id="ARBA00004922"/>
    </source>
</evidence>
<evidence type="ECO:0000256" key="12">
    <source>
        <dbReference type="ARBA" id="ARBA00045097"/>
    </source>
</evidence>
<sequence>MTIDNIPTVSDERLEQKMQWQSGLVIKSVPTVEPGLEMVAAGTTDPGADIDIIVPVYNEAHVLAASINRLNSWLNRWASEGSPTTRITVVDNASTDRTWRQARKLAADLNRVRAVHLDRKGRGRALREVWTMSDATVLSYMDVDLSTNLNAFPGLVAPLLTGHSQVAIGSRLDRRSRVIRGGKREFISRSYNHILRLSLGAHFSDAQCGFKAIRSDAAAELLPLIEDSQWFFDTEMLVLADRAKLRISEIPVDWVDDPDSRVNVTRTALDDLKGVARMEKNLILGRYPLRRIRGSLVAPLDASSVAAPPQQYMAATA</sequence>
<comment type="similarity">
    <text evidence="3">Belongs to the glycosyltransferase 2 family.</text>
</comment>
<evidence type="ECO:0000256" key="5">
    <source>
        <dbReference type="ARBA" id="ARBA00022676"/>
    </source>
</evidence>
<proteinExistence type="inferred from homology"/>
<evidence type="ECO:0000256" key="9">
    <source>
        <dbReference type="ARBA" id="ARBA00022968"/>
    </source>
</evidence>
<keyword evidence="7" id="KW-0812">Transmembrane</keyword>
<evidence type="ECO:0000256" key="8">
    <source>
        <dbReference type="ARBA" id="ARBA00022824"/>
    </source>
</evidence>
<dbReference type="AlphaFoldDB" id="A0A344UPW0"/>
<keyword evidence="9" id="KW-0735">Signal-anchor</keyword>
<dbReference type="InterPro" id="IPR035518">
    <property type="entry name" value="DPG_synthase"/>
</dbReference>
<dbReference type="Gene3D" id="3.90.550.10">
    <property type="entry name" value="Spore Coat Polysaccharide Biosynthesis Protein SpsA, Chain A"/>
    <property type="match status" value="1"/>
</dbReference>
<dbReference type="CDD" id="cd04188">
    <property type="entry name" value="DPG_synthase"/>
    <property type="match status" value="1"/>
</dbReference>
<evidence type="ECO:0000256" key="7">
    <source>
        <dbReference type="ARBA" id="ARBA00022692"/>
    </source>
</evidence>
<dbReference type="PANTHER" id="PTHR10859:SF91">
    <property type="entry name" value="DOLICHYL-PHOSPHATE BETA-GLUCOSYLTRANSFERASE"/>
    <property type="match status" value="1"/>
</dbReference>
<name>A0A344UPW0_9ACTN</name>
<dbReference type="SUPFAM" id="SSF53448">
    <property type="entry name" value="Nucleotide-diphospho-sugar transferases"/>
    <property type="match status" value="1"/>
</dbReference>
<dbReference type="Proteomes" id="UP000251995">
    <property type="component" value="Chromosome"/>
</dbReference>
<evidence type="ECO:0000256" key="1">
    <source>
        <dbReference type="ARBA" id="ARBA00004389"/>
    </source>
</evidence>
<protein>
    <recommendedName>
        <fullName evidence="4">dolichyl-phosphate beta-glucosyltransferase</fullName>
        <ecNumber evidence="4">2.4.1.117</ecNumber>
    </recommendedName>
</protein>
<accession>A0A344UPW0</accession>
<keyword evidence="15" id="KW-1185">Reference proteome</keyword>
<dbReference type="InterPro" id="IPR001173">
    <property type="entry name" value="Glyco_trans_2-like"/>
</dbReference>
<comment type="pathway">
    <text evidence="2">Protein modification; protein glycosylation.</text>
</comment>
<evidence type="ECO:0000256" key="10">
    <source>
        <dbReference type="ARBA" id="ARBA00022989"/>
    </source>
</evidence>
<evidence type="ECO:0000256" key="4">
    <source>
        <dbReference type="ARBA" id="ARBA00012583"/>
    </source>
</evidence>
<evidence type="ECO:0000259" key="13">
    <source>
        <dbReference type="Pfam" id="PF00535"/>
    </source>
</evidence>
<organism evidence="14 15">
    <name type="scientific">Acidipropionibacterium virtanenii</name>
    <dbReference type="NCBI Taxonomy" id="2057246"/>
    <lineage>
        <taxon>Bacteria</taxon>
        <taxon>Bacillati</taxon>
        <taxon>Actinomycetota</taxon>
        <taxon>Actinomycetes</taxon>
        <taxon>Propionibacteriales</taxon>
        <taxon>Propionibacteriaceae</taxon>
        <taxon>Acidipropionibacterium</taxon>
    </lineage>
</organism>
<dbReference type="InterPro" id="IPR029044">
    <property type="entry name" value="Nucleotide-diphossugar_trans"/>
</dbReference>
<evidence type="ECO:0000313" key="14">
    <source>
        <dbReference type="EMBL" id="AXE37308.1"/>
    </source>
</evidence>
<keyword evidence="11" id="KW-0472">Membrane</keyword>
<keyword evidence="10" id="KW-1133">Transmembrane helix</keyword>
<dbReference type="PANTHER" id="PTHR10859">
    <property type="entry name" value="GLYCOSYL TRANSFERASE"/>
    <property type="match status" value="1"/>
</dbReference>
<reference evidence="14 15" key="1">
    <citation type="submission" date="2017-12" db="EMBL/GenBank/DDBJ databases">
        <title>The whole genome sequence of the Acidipropionibacterium virtanenii sp. nov. type strain JS278.</title>
        <authorList>
            <person name="Laine P."/>
            <person name="Deptula P."/>
            <person name="Varmanen P."/>
            <person name="Auvinen P."/>
        </authorList>
    </citation>
    <scope>NUCLEOTIDE SEQUENCE [LARGE SCALE GENOMIC DNA]</scope>
    <source>
        <strain evidence="14 15">JS278</strain>
    </source>
</reference>
<keyword evidence="6 14" id="KW-0808">Transferase</keyword>
<dbReference type="EC" id="2.4.1.117" evidence="4"/>
<dbReference type="KEGG" id="acij:JS278_00111"/>
<gene>
    <name evidence="14" type="ORF">JS278_00111</name>
</gene>
<evidence type="ECO:0000256" key="11">
    <source>
        <dbReference type="ARBA" id="ARBA00023136"/>
    </source>
</evidence>
<evidence type="ECO:0000256" key="6">
    <source>
        <dbReference type="ARBA" id="ARBA00022679"/>
    </source>
</evidence>
<feature type="domain" description="Glycosyltransferase 2-like" evidence="13">
    <location>
        <begin position="52"/>
        <end position="221"/>
    </location>
</feature>
<comment type="catalytic activity">
    <reaction evidence="12">
        <text>a di-trans,poly-cis-dolichyl phosphate + UDP-alpha-D-glucose = a di-trans,poly-cis-dolichyl beta-D-glucosyl phosphate + UDP</text>
        <dbReference type="Rhea" id="RHEA:15401"/>
        <dbReference type="Rhea" id="RHEA-COMP:19498"/>
        <dbReference type="Rhea" id="RHEA-COMP:19502"/>
        <dbReference type="ChEBI" id="CHEBI:57525"/>
        <dbReference type="ChEBI" id="CHEBI:57683"/>
        <dbReference type="ChEBI" id="CHEBI:58223"/>
        <dbReference type="ChEBI" id="CHEBI:58885"/>
        <dbReference type="EC" id="2.4.1.117"/>
    </reaction>
    <physiologicalReaction direction="left-to-right" evidence="12">
        <dbReference type="Rhea" id="RHEA:15402"/>
    </physiologicalReaction>
</comment>
<evidence type="ECO:0000313" key="15">
    <source>
        <dbReference type="Proteomes" id="UP000251995"/>
    </source>
</evidence>
<keyword evidence="8" id="KW-0256">Endoplasmic reticulum</keyword>
<keyword evidence="5 14" id="KW-0328">Glycosyltransferase</keyword>
<dbReference type="RefSeq" id="WP_220150011.1">
    <property type="nucleotide sequence ID" value="NZ_CP025198.1"/>
</dbReference>
<dbReference type="EMBL" id="CP025198">
    <property type="protein sequence ID" value="AXE37308.1"/>
    <property type="molecule type" value="Genomic_DNA"/>
</dbReference>
<evidence type="ECO:0000256" key="3">
    <source>
        <dbReference type="ARBA" id="ARBA00006739"/>
    </source>
</evidence>
<dbReference type="Pfam" id="PF00535">
    <property type="entry name" value="Glycos_transf_2"/>
    <property type="match status" value="1"/>
</dbReference>
<dbReference type="GO" id="GO:0006487">
    <property type="term" value="P:protein N-linked glycosylation"/>
    <property type="evidence" value="ECO:0007669"/>
    <property type="project" value="TreeGrafter"/>
</dbReference>
<dbReference type="GO" id="GO:0004581">
    <property type="term" value="F:dolichyl-phosphate beta-glucosyltransferase activity"/>
    <property type="evidence" value="ECO:0007669"/>
    <property type="project" value="UniProtKB-EC"/>
</dbReference>
<comment type="subcellular location">
    <subcellularLocation>
        <location evidence="1">Endoplasmic reticulum membrane</location>
        <topology evidence="1">Single-pass membrane protein</topology>
    </subcellularLocation>
</comment>